<keyword evidence="8" id="KW-1185">Reference proteome</keyword>
<evidence type="ECO:0000313" key="7">
    <source>
        <dbReference type="EMBL" id="KAL0577822.1"/>
    </source>
</evidence>
<evidence type="ECO:0000259" key="6">
    <source>
        <dbReference type="Pfam" id="PF04082"/>
    </source>
</evidence>
<evidence type="ECO:0000256" key="2">
    <source>
        <dbReference type="ARBA" id="ARBA00022723"/>
    </source>
</evidence>
<comment type="subcellular location">
    <subcellularLocation>
        <location evidence="1">Nucleus</location>
    </subcellularLocation>
</comment>
<organism evidence="7 8">
    <name type="scientific">Marasmius crinis-equi</name>
    <dbReference type="NCBI Taxonomy" id="585013"/>
    <lineage>
        <taxon>Eukaryota</taxon>
        <taxon>Fungi</taxon>
        <taxon>Dikarya</taxon>
        <taxon>Basidiomycota</taxon>
        <taxon>Agaricomycotina</taxon>
        <taxon>Agaricomycetes</taxon>
        <taxon>Agaricomycetidae</taxon>
        <taxon>Agaricales</taxon>
        <taxon>Marasmiineae</taxon>
        <taxon>Marasmiaceae</taxon>
        <taxon>Marasmius</taxon>
    </lineage>
</organism>
<evidence type="ECO:0000256" key="4">
    <source>
        <dbReference type="ARBA" id="ARBA00023163"/>
    </source>
</evidence>
<dbReference type="InterPro" id="IPR007219">
    <property type="entry name" value="XnlR_reg_dom"/>
</dbReference>
<dbReference type="PANTHER" id="PTHR47338:SF29">
    <property type="entry name" value="ZN(2)-C6 FUNGAL-TYPE DOMAIN-CONTAINING PROTEIN"/>
    <property type="match status" value="1"/>
</dbReference>
<sequence>MGLENRIKELQNPNASRSVQLVNPYSGQAQAQRPSYENPPPEIQRILLNAVLTQSFNIGFFLNPSRFWEAVMSDSSSGHPERPTEGLLTVVNLLGLHLSRPQDAQIQPLLNSSLQQVSNMLNSTHPSRIIHGIQAEVLLSTYFFDTGRVVEGQYHLDAAVSLAIGVGLHQIRSGRTRRSATSLPPPRDAIEEGERINAFWTVYMLSAVWGVALGSAESTSVFEGNGGTVDTPWPLDMVDYEKHGIPRGLIGTSTVQNFLSQGQSGNDRVSSVNALSAQASVLLHSAGDLTTRFRSDISGSERRRLLETFSSLDNLIDSFIDSRLPPMDGLDPTSRVFGAALLSHTLAYAACIQLHSPFVDRDPSSMAKSLAAAEASVALLRRASSASFVSPIMAMLWVSAGRVILKELARLRRSRRGAGGNEREGELLRELERLIEAMMVFAERSVLM</sequence>
<dbReference type="Pfam" id="PF04082">
    <property type="entry name" value="Fungal_trans"/>
    <property type="match status" value="1"/>
</dbReference>
<accession>A0ABR3FRM1</accession>
<evidence type="ECO:0000256" key="5">
    <source>
        <dbReference type="ARBA" id="ARBA00023242"/>
    </source>
</evidence>
<proteinExistence type="predicted"/>
<evidence type="ECO:0000313" key="8">
    <source>
        <dbReference type="Proteomes" id="UP001465976"/>
    </source>
</evidence>
<protein>
    <recommendedName>
        <fullName evidence="6">Xylanolytic transcriptional activator regulatory domain-containing protein</fullName>
    </recommendedName>
</protein>
<keyword evidence="3" id="KW-0805">Transcription regulation</keyword>
<gene>
    <name evidence="7" type="ORF">V5O48_004150</name>
</gene>
<evidence type="ECO:0000256" key="3">
    <source>
        <dbReference type="ARBA" id="ARBA00023015"/>
    </source>
</evidence>
<dbReference type="EMBL" id="JBAHYK010000135">
    <property type="protein sequence ID" value="KAL0577822.1"/>
    <property type="molecule type" value="Genomic_DNA"/>
</dbReference>
<evidence type="ECO:0000256" key="1">
    <source>
        <dbReference type="ARBA" id="ARBA00004123"/>
    </source>
</evidence>
<comment type="caution">
    <text evidence="7">The sequence shown here is derived from an EMBL/GenBank/DDBJ whole genome shotgun (WGS) entry which is preliminary data.</text>
</comment>
<keyword evidence="5" id="KW-0539">Nucleus</keyword>
<dbReference type="Proteomes" id="UP001465976">
    <property type="component" value="Unassembled WGS sequence"/>
</dbReference>
<keyword evidence="2" id="KW-0479">Metal-binding</keyword>
<dbReference type="PANTHER" id="PTHR47338">
    <property type="entry name" value="ZN(II)2CYS6 TRANSCRIPTION FACTOR (EUROFUNG)-RELATED"/>
    <property type="match status" value="1"/>
</dbReference>
<keyword evidence="4" id="KW-0804">Transcription</keyword>
<feature type="domain" description="Xylanolytic transcriptional activator regulatory" evidence="6">
    <location>
        <begin position="62"/>
        <end position="214"/>
    </location>
</feature>
<dbReference type="CDD" id="cd12148">
    <property type="entry name" value="fungal_TF_MHR"/>
    <property type="match status" value="1"/>
</dbReference>
<feature type="non-terminal residue" evidence="7">
    <location>
        <position position="448"/>
    </location>
</feature>
<name>A0ABR3FRM1_9AGAR</name>
<dbReference type="InterPro" id="IPR050815">
    <property type="entry name" value="TF_fung"/>
</dbReference>
<reference evidence="7 8" key="1">
    <citation type="submission" date="2024-02" db="EMBL/GenBank/DDBJ databases">
        <title>A draft genome for the cacao thread blight pathogen Marasmius crinis-equi.</title>
        <authorList>
            <person name="Cohen S.P."/>
            <person name="Baruah I.K."/>
            <person name="Amoako-Attah I."/>
            <person name="Bukari Y."/>
            <person name="Meinhardt L.W."/>
            <person name="Bailey B.A."/>
        </authorList>
    </citation>
    <scope>NUCLEOTIDE SEQUENCE [LARGE SCALE GENOMIC DNA]</scope>
    <source>
        <strain evidence="7 8">GH-76</strain>
    </source>
</reference>